<keyword evidence="3" id="KW-1185">Reference proteome</keyword>
<feature type="compositionally biased region" description="Basic and acidic residues" evidence="1">
    <location>
        <begin position="33"/>
        <end position="49"/>
    </location>
</feature>
<evidence type="ECO:0000256" key="1">
    <source>
        <dbReference type="SAM" id="MobiDB-lite"/>
    </source>
</evidence>
<name>A0A9Q1FDC4_SYNKA</name>
<dbReference type="Proteomes" id="UP001152622">
    <property type="component" value="Chromosome 6"/>
</dbReference>
<comment type="caution">
    <text evidence="2">The sequence shown here is derived from an EMBL/GenBank/DDBJ whole genome shotgun (WGS) entry which is preliminary data.</text>
</comment>
<gene>
    <name evidence="2" type="ORF">SKAU_G00189510</name>
</gene>
<sequence length="69" mass="7526">MLSSCLKVKVKEQRPSERSCFSPPADTRGTVRRGAEGLYPRRSETERSSVRPSEARGGGGPPRSGLHET</sequence>
<dbReference type="AlphaFoldDB" id="A0A9Q1FDC4"/>
<evidence type="ECO:0000313" key="3">
    <source>
        <dbReference type="Proteomes" id="UP001152622"/>
    </source>
</evidence>
<proteinExistence type="predicted"/>
<feature type="region of interest" description="Disordered" evidence="1">
    <location>
        <begin position="1"/>
        <end position="69"/>
    </location>
</feature>
<protein>
    <submittedName>
        <fullName evidence="2">Uncharacterized protein</fullName>
    </submittedName>
</protein>
<accession>A0A9Q1FDC4</accession>
<evidence type="ECO:0000313" key="2">
    <source>
        <dbReference type="EMBL" id="KAJ8356157.1"/>
    </source>
</evidence>
<reference evidence="2" key="1">
    <citation type="journal article" date="2023" name="Science">
        <title>Genome structures resolve the early diversification of teleost fishes.</title>
        <authorList>
            <person name="Parey E."/>
            <person name="Louis A."/>
            <person name="Montfort J."/>
            <person name="Bouchez O."/>
            <person name="Roques C."/>
            <person name="Iampietro C."/>
            <person name="Lluch J."/>
            <person name="Castinel A."/>
            <person name="Donnadieu C."/>
            <person name="Desvignes T."/>
            <person name="Floi Bucao C."/>
            <person name="Jouanno E."/>
            <person name="Wen M."/>
            <person name="Mejri S."/>
            <person name="Dirks R."/>
            <person name="Jansen H."/>
            <person name="Henkel C."/>
            <person name="Chen W.J."/>
            <person name="Zahm M."/>
            <person name="Cabau C."/>
            <person name="Klopp C."/>
            <person name="Thompson A.W."/>
            <person name="Robinson-Rechavi M."/>
            <person name="Braasch I."/>
            <person name="Lecointre G."/>
            <person name="Bobe J."/>
            <person name="Postlethwait J.H."/>
            <person name="Berthelot C."/>
            <person name="Roest Crollius H."/>
            <person name="Guiguen Y."/>
        </authorList>
    </citation>
    <scope>NUCLEOTIDE SEQUENCE</scope>
    <source>
        <strain evidence="2">WJC10195</strain>
    </source>
</reference>
<organism evidence="2 3">
    <name type="scientific">Synaphobranchus kaupii</name>
    <name type="common">Kaup's arrowtooth eel</name>
    <dbReference type="NCBI Taxonomy" id="118154"/>
    <lineage>
        <taxon>Eukaryota</taxon>
        <taxon>Metazoa</taxon>
        <taxon>Chordata</taxon>
        <taxon>Craniata</taxon>
        <taxon>Vertebrata</taxon>
        <taxon>Euteleostomi</taxon>
        <taxon>Actinopterygii</taxon>
        <taxon>Neopterygii</taxon>
        <taxon>Teleostei</taxon>
        <taxon>Anguilliformes</taxon>
        <taxon>Synaphobranchidae</taxon>
        <taxon>Synaphobranchus</taxon>
    </lineage>
</organism>
<dbReference type="EMBL" id="JAINUF010000006">
    <property type="protein sequence ID" value="KAJ8356157.1"/>
    <property type="molecule type" value="Genomic_DNA"/>
</dbReference>